<dbReference type="VEuPathDB" id="MicrosporidiaDB:M896_012020"/>
<dbReference type="Proteomes" id="UP000031056">
    <property type="component" value="Unassembled WGS sequence"/>
</dbReference>
<dbReference type="AlphaFoldDB" id="A0A0B2UHI7"/>
<dbReference type="InParanoid" id="A0A0B2UHI7"/>
<accession>A0A0B2UHI7</accession>
<comment type="caution">
    <text evidence="1">The sequence shown here is derived from an EMBL/GenBank/DDBJ whole genome shotgun (WGS) entry which is preliminary data.</text>
</comment>
<dbReference type="EMBL" id="JOKQ01000001">
    <property type="protein sequence ID" value="KHN70546.1"/>
    <property type="molecule type" value="Genomic_DNA"/>
</dbReference>
<evidence type="ECO:0000313" key="2">
    <source>
        <dbReference type="Proteomes" id="UP000031056"/>
    </source>
</evidence>
<keyword evidence="2" id="KW-1185">Reference proteome</keyword>
<gene>
    <name evidence="1" type="ORF">M896_012020</name>
</gene>
<protein>
    <recommendedName>
        <fullName evidence="3">Mediator of RNA polymerase II transcription subunit 10</fullName>
    </recommendedName>
</protein>
<name>A0A0B2UHI7_9MICR</name>
<organism evidence="1 2">
    <name type="scientific">Ordospora colligata OC4</name>
    <dbReference type="NCBI Taxonomy" id="1354746"/>
    <lineage>
        <taxon>Eukaryota</taxon>
        <taxon>Fungi</taxon>
        <taxon>Fungi incertae sedis</taxon>
        <taxon>Microsporidia</taxon>
        <taxon>Ordosporidae</taxon>
        <taxon>Ordospora</taxon>
    </lineage>
</organism>
<dbReference type="GeneID" id="26261045"/>
<proteinExistence type="predicted"/>
<sequence>MKTEGGGAVVKFFNEVDTSDVESICLVIASKLESLANTCENRNEMAFPADTVKDTIELCSKLKERTPHHKIPTKYIQHIRDNKESSSYFNASQDALKNEEDRIITKRKMFATFRSMIKDMDAL</sequence>
<evidence type="ECO:0008006" key="3">
    <source>
        <dbReference type="Google" id="ProtNLM"/>
    </source>
</evidence>
<dbReference type="RefSeq" id="XP_014564588.1">
    <property type="nucleotide sequence ID" value="XM_014709102.1"/>
</dbReference>
<dbReference type="HOGENOM" id="CLU_2003897_0_0_1"/>
<evidence type="ECO:0000313" key="1">
    <source>
        <dbReference type="EMBL" id="KHN70546.1"/>
    </source>
</evidence>
<reference evidence="1 2" key="1">
    <citation type="journal article" date="2014" name="MBio">
        <title>The Ordospora colligata genome; evolution of extreme reduction in microsporidia and host-to-parasite horizontal gene transfer.</title>
        <authorList>
            <person name="Pombert J.-F."/>
            <person name="Haag K.L."/>
            <person name="Beidas S."/>
            <person name="Ebert D."/>
            <person name="Keeling P.J."/>
        </authorList>
    </citation>
    <scope>NUCLEOTIDE SEQUENCE [LARGE SCALE GENOMIC DNA]</scope>
    <source>
        <strain evidence="1 2">OC4</strain>
    </source>
</reference>